<keyword evidence="1" id="KW-1133">Transmembrane helix</keyword>
<proteinExistence type="predicted"/>
<evidence type="ECO:0000256" key="1">
    <source>
        <dbReference type="SAM" id="Phobius"/>
    </source>
</evidence>
<evidence type="ECO:0000313" key="2">
    <source>
        <dbReference type="EMBL" id="GAH51488.1"/>
    </source>
</evidence>
<dbReference type="AlphaFoldDB" id="X1I1T3"/>
<protein>
    <submittedName>
        <fullName evidence="2">Uncharacterized protein</fullName>
    </submittedName>
</protein>
<feature type="transmembrane region" description="Helical" evidence="1">
    <location>
        <begin position="167"/>
        <end position="198"/>
    </location>
</feature>
<comment type="caution">
    <text evidence="2">The sequence shown here is derived from an EMBL/GenBank/DDBJ whole genome shotgun (WGS) entry which is preliminary data.</text>
</comment>
<feature type="non-terminal residue" evidence="2">
    <location>
        <position position="240"/>
    </location>
</feature>
<keyword evidence="1" id="KW-0472">Membrane</keyword>
<dbReference type="EMBL" id="BARU01019336">
    <property type="protein sequence ID" value="GAH51488.1"/>
    <property type="molecule type" value="Genomic_DNA"/>
</dbReference>
<keyword evidence="1" id="KW-0812">Transmembrane</keyword>
<feature type="transmembrane region" description="Helical" evidence="1">
    <location>
        <begin position="103"/>
        <end position="126"/>
    </location>
</feature>
<reference evidence="2" key="1">
    <citation type="journal article" date="2014" name="Front. Microbiol.">
        <title>High frequency of phylogenetically diverse reductive dehalogenase-homologous genes in deep subseafloor sedimentary metagenomes.</title>
        <authorList>
            <person name="Kawai M."/>
            <person name="Futagami T."/>
            <person name="Toyoda A."/>
            <person name="Takaki Y."/>
            <person name="Nishi S."/>
            <person name="Hori S."/>
            <person name="Arai W."/>
            <person name="Tsubouchi T."/>
            <person name="Morono Y."/>
            <person name="Uchiyama I."/>
            <person name="Ito T."/>
            <person name="Fujiyama A."/>
            <person name="Inagaki F."/>
            <person name="Takami H."/>
        </authorList>
    </citation>
    <scope>NUCLEOTIDE SEQUENCE</scope>
    <source>
        <strain evidence="2">Expedition CK06-06</strain>
    </source>
</reference>
<name>X1I1T3_9ZZZZ</name>
<organism evidence="2">
    <name type="scientific">marine sediment metagenome</name>
    <dbReference type="NCBI Taxonomy" id="412755"/>
    <lineage>
        <taxon>unclassified sequences</taxon>
        <taxon>metagenomes</taxon>
        <taxon>ecological metagenomes</taxon>
    </lineage>
</organism>
<gene>
    <name evidence="2" type="ORF">S03H2_31848</name>
</gene>
<accession>X1I1T3</accession>
<sequence length="240" mass="27418">MEPTGKKEILSHLPDRPKYILKLYLLQVILITLFTLTILFILDILPILLPTVEWLAVLEPYLPPIGSMLMITGGLSIVHVVWRKRDKFISQDKKRAFQKSVKYTFTGIPIAMAGIIHMFLPVSWLAEKIFSISVFRNPLTNLFQTPIGQLIATAVGNSNYTDMVPRIVFSVLFLIIALLTMFRTIFVFGIDNAAMLYVYYPEESKIVNHKIYSIVRHPLYVSVYLLMISALISTFSIYSV</sequence>
<feature type="transmembrane region" description="Helical" evidence="1">
    <location>
        <begin position="61"/>
        <end position="82"/>
    </location>
</feature>
<feature type="transmembrane region" description="Helical" evidence="1">
    <location>
        <begin position="21"/>
        <end position="49"/>
    </location>
</feature>
<dbReference type="Gene3D" id="1.20.120.1630">
    <property type="match status" value="1"/>
</dbReference>
<feature type="transmembrane region" description="Helical" evidence="1">
    <location>
        <begin position="219"/>
        <end position="238"/>
    </location>
</feature>